<keyword evidence="2" id="KW-0238">DNA-binding</keyword>
<dbReference type="InterPro" id="IPR020449">
    <property type="entry name" value="Tscrpt_reg_AraC-type_HTH"/>
</dbReference>
<dbReference type="InterPro" id="IPR018062">
    <property type="entry name" value="HTH_AraC-typ_CS"/>
</dbReference>
<keyword evidence="1" id="KW-0805">Transcription regulation</keyword>
<dbReference type="PROSITE" id="PS00041">
    <property type="entry name" value="HTH_ARAC_FAMILY_1"/>
    <property type="match status" value="1"/>
</dbReference>
<dbReference type="Gene3D" id="1.10.10.60">
    <property type="entry name" value="Homeodomain-like"/>
    <property type="match status" value="1"/>
</dbReference>
<accession>A0ABU3W1T9</accession>
<name>A0ABU3W1T9_9GAMM</name>
<organism evidence="6 7">
    <name type="scientific">Marinobacter xestospongiae</name>
    <dbReference type="NCBI Taxonomy" id="994319"/>
    <lineage>
        <taxon>Bacteria</taxon>
        <taxon>Pseudomonadati</taxon>
        <taxon>Pseudomonadota</taxon>
        <taxon>Gammaproteobacteria</taxon>
        <taxon>Pseudomonadales</taxon>
        <taxon>Marinobacteraceae</taxon>
        <taxon>Marinobacter</taxon>
    </lineage>
</organism>
<reference evidence="6 7" key="1">
    <citation type="submission" date="2023-10" db="EMBL/GenBank/DDBJ databases">
        <title>Characteristics and mechanism of a salt-tolerant marine origin heterotrophic nitrifying- aerobic denitrifying bacteria Marinobacter xestospongiae HN1.</title>
        <authorList>
            <person name="Qi R."/>
        </authorList>
    </citation>
    <scope>NUCLEOTIDE SEQUENCE [LARGE SCALE GENOMIC DNA]</scope>
    <source>
        <strain evidence="6 7">HN1</strain>
    </source>
</reference>
<keyword evidence="7" id="KW-1185">Reference proteome</keyword>
<dbReference type="PANTHER" id="PTHR46796:SF10">
    <property type="entry name" value="TRANSCRIPTIONAL ACTIVATOR FEAR"/>
    <property type="match status" value="1"/>
</dbReference>
<dbReference type="InterPro" id="IPR009057">
    <property type="entry name" value="Homeodomain-like_sf"/>
</dbReference>
<evidence type="ECO:0000256" key="1">
    <source>
        <dbReference type="ARBA" id="ARBA00023015"/>
    </source>
</evidence>
<dbReference type="RefSeq" id="WP_316974584.1">
    <property type="nucleotide sequence ID" value="NZ_JAWIIJ010000011.1"/>
</dbReference>
<dbReference type="PRINTS" id="PR00032">
    <property type="entry name" value="HTHARAC"/>
</dbReference>
<evidence type="ECO:0000256" key="4">
    <source>
        <dbReference type="ARBA" id="ARBA00037345"/>
    </source>
</evidence>
<protein>
    <submittedName>
        <fullName evidence="6">AraC family transcriptional regulator</fullName>
    </submittedName>
</protein>
<evidence type="ECO:0000313" key="7">
    <source>
        <dbReference type="Proteomes" id="UP001269819"/>
    </source>
</evidence>
<evidence type="ECO:0000256" key="3">
    <source>
        <dbReference type="ARBA" id="ARBA00023163"/>
    </source>
</evidence>
<dbReference type="PANTHER" id="PTHR46796">
    <property type="entry name" value="HTH-TYPE TRANSCRIPTIONAL ACTIVATOR RHAS-RELATED"/>
    <property type="match status" value="1"/>
</dbReference>
<dbReference type="SMART" id="SM00342">
    <property type="entry name" value="HTH_ARAC"/>
    <property type="match status" value="1"/>
</dbReference>
<comment type="function">
    <text evidence="4">Regulatory protein of the TOL plasmid xyl operons. XylS activates the xylXYZLTEGFJQKIH operon required for the degradation of toluene, m-xylene and p-xylene.</text>
</comment>
<proteinExistence type="predicted"/>
<dbReference type="EMBL" id="JAWIIJ010000011">
    <property type="protein sequence ID" value="MDV2080147.1"/>
    <property type="molecule type" value="Genomic_DNA"/>
</dbReference>
<keyword evidence="3" id="KW-0804">Transcription</keyword>
<evidence type="ECO:0000259" key="5">
    <source>
        <dbReference type="PROSITE" id="PS01124"/>
    </source>
</evidence>
<dbReference type="Proteomes" id="UP001269819">
    <property type="component" value="Unassembled WGS sequence"/>
</dbReference>
<evidence type="ECO:0000256" key="2">
    <source>
        <dbReference type="ARBA" id="ARBA00023125"/>
    </source>
</evidence>
<comment type="caution">
    <text evidence="6">The sequence shown here is derived from an EMBL/GenBank/DDBJ whole genome shotgun (WGS) entry which is preliminary data.</text>
</comment>
<feature type="domain" description="HTH araC/xylS-type" evidence="5">
    <location>
        <begin position="165"/>
        <end position="263"/>
    </location>
</feature>
<dbReference type="Pfam" id="PF12833">
    <property type="entry name" value="HTH_18"/>
    <property type="match status" value="1"/>
</dbReference>
<dbReference type="InterPro" id="IPR018060">
    <property type="entry name" value="HTH_AraC"/>
</dbReference>
<dbReference type="SUPFAM" id="SSF46689">
    <property type="entry name" value="Homeodomain-like"/>
    <property type="match status" value="2"/>
</dbReference>
<gene>
    <name evidence="6" type="ORF">RYS15_15785</name>
</gene>
<evidence type="ECO:0000313" key="6">
    <source>
        <dbReference type="EMBL" id="MDV2080147.1"/>
    </source>
</evidence>
<dbReference type="InterPro" id="IPR050204">
    <property type="entry name" value="AraC_XylS_family_regulators"/>
</dbReference>
<dbReference type="PROSITE" id="PS01124">
    <property type="entry name" value="HTH_ARAC_FAMILY_2"/>
    <property type="match status" value="1"/>
</dbReference>
<sequence length="270" mass="30265">MGQTLLRKNRIARTSGEHRHDFPQLLLGCRGVTECEFDRNGQGVGPDTMVLVPGDASHGYEGKGEDSELLVIDIQFDDPAVQLFESTAERALNDHLFNSPRFLDMSPSIRSLVAHAAWQLGHPTTTGDSGQVLAQQWALMLIAQIYQTLEQSSEHASRRQALSPALLNRLIDQRIADPLDNRQLAHLLNMSVSRLHRLFVAEFEATPQQYIMNRRMEWARHWLRLGQKPVGVIALDLGFADTASFSRAFQRCCGVSPSRFRQQQPGLSAV</sequence>